<dbReference type="InterPro" id="IPR005592">
    <property type="entry name" value="Mono/diacylglycerol_lipase_N"/>
</dbReference>
<evidence type="ECO:0000259" key="10">
    <source>
        <dbReference type="Pfam" id="PF03893"/>
    </source>
</evidence>
<dbReference type="GO" id="GO:0030600">
    <property type="term" value="F:feruloyl esterase activity"/>
    <property type="evidence" value="ECO:0007669"/>
    <property type="project" value="UniProtKB-EC"/>
</dbReference>
<dbReference type="RefSeq" id="XP_040684647.1">
    <property type="nucleotide sequence ID" value="XM_040829410.1"/>
</dbReference>
<keyword evidence="3 8" id="KW-0732">Signal</keyword>
<dbReference type="VEuPathDB" id="FungiDB:ASPWEDRAFT_140837"/>
<dbReference type="AlphaFoldDB" id="A0A1L9R7S0"/>
<evidence type="ECO:0000313" key="11">
    <source>
        <dbReference type="EMBL" id="OJJ30970.1"/>
    </source>
</evidence>
<dbReference type="GO" id="GO:0016042">
    <property type="term" value="P:lipid catabolic process"/>
    <property type="evidence" value="ECO:0007669"/>
    <property type="project" value="InterPro"/>
</dbReference>
<proteinExistence type="inferred from homology"/>
<keyword evidence="2" id="KW-0719">Serine esterase</keyword>
<dbReference type="EC" id="3.1.1.73" evidence="1"/>
<evidence type="ECO:0000256" key="6">
    <source>
        <dbReference type="ARBA" id="ARBA00037991"/>
    </source>
</evidence>
<dbReference type="STRING" id="1073089.A0A1L9R7S0"/>
<dbReference type="Gene3D" id="3.40.50.1820">
    <property type="entry name" value="alpha/beta hydrolase"/>
    <property type="match status" value="1"/>
</dbReference>
<evidence type="ECO:0000256" key="2">
    <source>
        <dbReference type="ARBA" id="ARBA00022487"/>
    </source>
</evidence>
<dbReference type="Proteomes" id="UP000184383">
    <property type="component" value="Unassembled WGS sequence"/>
</dbReference>
<dbReference type="Pfam" id="PF03893">
    <property type="entry name" value="Lipase3_N"/>
    <property type="match status" value="1"/>
</dbReference>
<evidence type="ECO:0000256" key="3">
    <source>
        <dbReference type="ARBA" id="ARBA00022729"/>
    </source>
</evidence>
<dbReference type="InterPro" id="IPR029058">
    <property type="entry name" value="AB_hydrolase_fold"/>
</dbReference>
<dbReference type="EMBL" id="KV878216">
    <property type="protein sequence ID" value="OJJ30970.1"/>
    <property type="molecule type" value="Genomic_DNA"/>
</dbReference>
<protein>
    <recommendedName>
        <fullName evidence="1">feruloyl esterase</fullName>
        <ecNumber evidence="1">3.1.1.73</ecNumber>
    </recommendedName>
    <alternativeName>
        <fullName evidence="7">Ferulic acid esterase A</fullName>
    </alternativeName>
</protein>
<dbReference type="SMR" id="A0A1L9R7S0"/>
<dbReference type="PANTHER" id="PTHR46640">
    <property type="entry name" value="TRIACYLGLYCEROL LIPASE, PUTATIVE (AFU_ORTHOLOGUE AFUA_6G06510)-RELATED"/>
    <property type="match status" value="1"/>
</dbReference>
<name>A0A1L9R7S0_ASPWE</name>
<dbReference type="InterPro" id="IPR002921">
    <property type="entry name" value="Fungal_lipase-type"/>
</dbReference>
<dbReference type="GeneID" id="63745258"/>
<evidence type="ECO:0000313" key="12">
    <source>
        <dbReference type="Proteomes" id="UP000184383"/>
    </source>
</evidence>
<feature type="signal peptide" evidence="8">
    <location>
        <begin position="1"/>
        <end position="20"/>
    </location>
</feature>
<evidence type="ECO:0000256" key="5">
    <source>
        <dbReference type="ARBA" id="ARBA00034075"/>
    </source>
</evidence>
<evidence type="ECO:0000256" key="8">
    <source>
        <dbReference type="SAM" id="SignalP"/>
    </source>
</evidence>
<comment type="similarity">
    <text evidence="6">Belongs to the AB hydrolase superfamily. FaeA family.</text>
</comment>
<keyword evidence="12" id="KW-1185">Reference proteome</keyword>
<feature type="chain" id="PRO_5009887431" description="feruloyl esterase" evidence="8">
    <location>
        <begin position="21"/>
        <end position="307"/>
    </location>
</feature>
<organism evidence="11 12">
    <name type="scientific">Aspergillus wentii DTO 134E9</name>
    <dbReference type="NCBI Taxonomy" id="1073089"/>
    <lineage>
        <taxon>Eukaryota</taxon>
        <taxon>Fungi</taxon>
        <taxon>Dikarya</taxon>
        <taxon>Ascomycota</taxon>
        <taxon>Pezizomycotina</taxon>
        <taxon>Eurotiomycetes</taxon>
        <taxon>Eurotiomycetidae</taxon>
        <taxon>Eurotiales</taxon>
        <taxon>Aspergillaceae</taxon>
        <taxon>Aspergillus</taxon>
        <taxon>Aspergillus subgen. Cremei</taxon>
    </lineage>
</organism>
<gene>
    <name evidence="11" type="ORF">ASPWEDRAFT_140837</name>
</gene>
<dbReference type="SUPFAM" id="SSF53474">
    <property type="entry name" value="alpha/beta-Hydrolases"/>
    <property type="match status" value="1"/>
</dbReference>
<feature type="domain" description="Mono-/di-acylglycerol lipase N-terminal" evidence="10">
    <location>
        <begin position="9"/>
        <end position="74"/>
    </location>
</feature>
<dbReference type="CDD" id="cd00519">
    <property type="entry name" value="Lipase_3"/>
    <property type="match status" value="1"/>
</dbReference>
<dbReference type="OrthoDB" id="426718at2759"/>
<feature type="domain" description="Fungal lipase-type" evidence="9">
    <location>
        <begin position="103"/>
        <end position="232"/>
    </location>
</feature>
<evidence type="ECO:0000256" key="1">
    <source>
        <dbReference type="ARBA" id="ARBA00013091"/>
    </source>
</evidence>
<dbReference type="PANTHER" id="PTHR46640:SF1">
    <property type="entry name" value="FUNGAL LIPASE-LIKE DOMAIN-CONTAINING PROTEIN-RELATED"/>
    <property type="match status" value="1"/>
</dbReference>
<keyword evidence="4" id="KW-0378">Hydrolase</keyword>
<comment type="catalytic activity">
    <reaction evidence="5">
        <text>feruloyl-polysaccharide + H2O = ferulate + polysaccharide.</text>
        <dbReference type="EC" id="3.1.1.73"/>
    </reaction>
</comment>
<sequence>MRSIVKLCTLLLSLGSAAFAIQPVRQEISPELLDNFTRFSQYAAVTYCDQNINATGRKLTCDFGNCDLIEKAETLTINTFQHHNANDPTGYLAVDKTNNLIILAFRGTASRDDGLADINIGPVKVDDVCKDCYAHKGCWQYWSTVADEVLPSIENVTATYPDYTLTVVGHSLGGGVATLGATVLRNAGYDLDLYTFGSLKAGDYSLAEYITEQSNRTYRVTHDDDWVPKAPPYIPLLGLLHLDFSQPSPEYWIDKPTGKPVNTSDVKVIEGINSHEGVESTGDFLNFDMAAHDWYFGNLTVCSTYRV</sequence>
<accession>A0A1L9R7S0</accession>
<evidence type="ECO:0000256" key="7">
    <source>
        <dbReference type="ARBA" id="ARBA00041313"/>
    </source>
</evidence>
<evidence type="ECO:0000256" key="4">
    <source>
        <dbReference type="ARBA" id="ARBA00022801"/>
    </source>
</evidence>
<evidence type="ECO:0000259" key="9">
    <source>
        <dbReference type="Pfam" id="PF01764"/>
    </source>
</evidence>
<reference evidence="12" key="1">
    <citation type="journal article" date="2017" name="Genome Biol.">
        <title>Comparative genomics reveals high biological diversity and specific adaptations in the industrially and medically important fungal genus Aspergillus.</title>
        <authorList>
            <person name="de Vries R.P."/>
            <person name="Riley R."/>
            <person name="Wiebenga A."/>
            <person name="Aguilar-Osorio G."/>
            <person name="Amillis S."/>
            <person name="Uchima C.A."/>
            <person name="Anderluh G."/>
            <person name="Asadollahi M."/>
            <person name="Askin M."/>
            <person name="Barry K."/>
            <person name="Battaglia E."/>
            <person name="Bayram O."/>
            <person name="Benocci T."/>
            <person name="Braus-Stromeyer S.A."/>
            <person name="Caldana C."/>
            <person name="Canovas D."/>
            <person name="Cerqueira G.C."/>
            <person name="Chen F."/>
            <person name="Chen W."/>
            <person name="Choi C."/>
            <person name="Clum A."/>
            <person name="Dos Santos R.A."/>
            <person name="Damasio A.R."/>
            <person name="Diallinas G."/>
            <person name="Emri T."/>
            <person name="Fekete E."/>
            <person name="Flipphi M."/>
            <person name="Freyberg S."/>
            <person name="Gallo A."/>
            <person name="Gournas C."/>
            <person name="Habgood R."/>
            <person name="Hainaut M."/>
            <person name="Harispe M.L."/>
            <person name="Henrissat B."/>
            <person name="Hilden K.S."/>
            <person name="Hope R."/>
            <person name="Hossain A."/>
            <person name="Karabika E."/>
            <person name="Karaffa L."/>
            <person name="Karanyi Z."/>
            <person name="Krasevec N."/>
            <person name="Kuo A."/>
            <person name="Kusch H."/>
            <person name="LaButti K."/>
            <person name="Lagendijk E.L."/>
            <person name="Lapidus A."/>
            <person name="Levasseur A."/>
            <person name="Lindquist E."/>
            <person name="Lipzen A."/>
            <person name="Logrieco A.F."/>
            <person name="MacCabe A."/>
            <person name="Maekelae M.R."/>
            <person name="Malavazi I."/>
            <person name="Melin P."/>
            <person name="Meyer V."/>
            <person name="Mielnichuk N."/>
            <person name="Miskei M."/>
            <person name="Molnar A.P."/>
            <person name="Mule G."/>
            <person name="Ngan C.Y."/>
            <person name="Orejas M."/>
            <person name="Orosz E."/>
            <person name="Ouedraogo J.P."/>
            <person name="Overkamp K.M."/>
            <person name="Park H.-S."/>
            <person name="Perrone G."/>
            <person name="Piumi F."/>
            <person name="Punt P.J."/>
            <person name="Ram A.F."/>
            <person name="Ramon A."/>
            <person name="Rauscher S."/>
            <person name="Record E."/>
            <person name="Riano-Pachon D.M."/>
            <person name="Robert V."/>
            <person name="Roehrig J."/>
            <person name="Ruller R."/>
            <person name="Salamov A."/>
            <person name="Salih N.S."/>
            <person name="Samson R.A."/>
            <person name="Sandor E."/>
            <person name="Sanguinetti M."/>
            <person name="Schuetze T."/>
            <person name="Sepcic K."/>
            <person name="Shelest E."/>
            <person name="Sherlock G."/>
            <person name="Sophianopoulou V."/>
            <person name="Squina F.M."/>
            <person name="Sun H."/>
            <person name="Susca A."/>
            <person name="Todd R.B."/>
            <person name="Tsang A."/>
            <person name="Unkles S.E."/>
            <person name="van de Wiele N."/>
            <person name="van Rossen-Uffink D."/>
            <person name="Oliveira J.V."/>
            <person name="Vesth T.C."/>
            <person name="Visser J."/>
            <person name="Yu J.-H."/>
            <person name="Zhou M."/>
            <person name="Andersen M.R."/>
            <person name="Archer D.B."/>
            <person name="Baker S.E."/>
            <person name="Benoit I."/>
            <person name="Brakhage A.A."/>
            <person name="Braus G.H."/>
            <person name="Fischer R."/>
            <person name="Frisvad J.C."/>
            <person name="Goldman G.H."/>
            <person name="Houbraken J."/>
            <person name="Oakley B."/>
            <person name="Pocsi I."/>
            <person name="Scazzocchio C."/>
            <person name="Seiboth B."/>
            <person name="vanKuyk P.A."/>
            <person name="Wortman J."/>
            <person name="Dyer P.S."/>
            <person name="Grigoriev I.V."/>
        </authorList>
    </citation>
    <scope>NUCLEOTIDE SEQUENCE [LARGE SCALE GENOMIC DNA]</scope>
    <source>
        <strain evidence="12">DTO 134E9</strain>
    </source>
</reference>
<dbReference type="InterPro" id="IPR051299">
    <property type="entry name" value="AB_hydrolase_lip/est"/>
</dbReference>
<dbReference type="Pfam" id="PF01764">
    <property type="entry name" value="Lipase_3"/>
    <property type="match status" value="1"/>
</dbReference>